<dbReference type="InterPro" id="IPR036317">
    <property type="entry name" value="Cullin_homology_sf"/>
</dbReference>
<dbReference type="FunFam" id="1.20.1310.10:FF:000001">
    <property type="entry name" value="Cullin 3"/>
    <property type="match status" value="1"/>
</dbReference>
<keyword evidence="10" id="KW-1185">Reference proteome</keyword>
<evidence type="ECO:0000256" key="5">
    <source>
        <dbReference type="ARBA" id="ARBA00022843"/>
    </source>
</evidence>
<dbReference type="AlphaFoldDB" id="A0A433D669"/>
<dbReference type="Pfam" id="PF26557">
    <property type="entry name" value="Cullin_AB"/>
    <property type="match status" value="1"/>
</dbReference>
<dbReference type="EMBL" id="RBNI01005991">
    <property type="protein sequence ID" value="RUP46330.1"/>
    <property type="molecule type" value="Genomic_DNA"/>
</dbReference>
<dbReference type="GO" id="GO:0006511">
    <property type="term" value="P:ubiquitin-dependent protein catabolic process"/>
    <property type="evidence" value="ECO:0007669"/>
    <property type="project" value="InterPro"/>
</dbReference>
<protein>
    <recommendedName>
        <fullName evidence="8">Cullin family profile domain-containing protein</fullName>
    </recommendedName>
</protein>
<dbReference type="InterPro" id="IPR001373">
    <property type="entry name" value="Cullin_N"/>
</dbReference>
<evidence type="ECO:0000256" key="1">
    <source>
        <dbReference type="ARBA" id="ARBA00004906"/>
    </source>
</evidence>
<evidence type="ECO:0000259" key="8">
    <source>
        <dbReference type="PROSITE" id="PS50069"/>
    </source>
</evidence>
<dbReference type="InterPro" id="IPR045093">
    <property type="entry name" value="Cullin"/>
</dbReference>
<evidence type="ECO:0000256" key="7">
    <source>
        <dbReference type="RuleBase" id="RU003829"/>
    </source>
</evidence>
<dbReference type="GO" id="GO:0031625">
    <property type="term" value="F:ubiquitin protein ligase binding"/>
    <property type="evidence" value="ECO:0007669"/>
    <property type="project" value="InterPro"/>
</dbReference>
<reference evidence="9 10" key="1">
    <citation type="journal article" date="2018" name="New Phytol.">
        <title>Phylogenomics of Endogonaceae and evolution of mycorrhizas within Mucoromycota.</title>
        <authorList>
            <person name="Chang Y."/>
            <person name="Desiro A."/>
            <person name="Na H."/>
            <person name="Sandor L."/>
            <person name="Lipzen A."/>
            <person name="Clum A."/>
            <person name="Barry K."/>
            <person name="Grigoriev I.V."/>
            <person name="Martin F.M."/>
            <person name="Stajich J.E."/>
            <person name="Smith M.E."/>
            <person name="Bonito G."/>
            <person name="Spatafora J.W."/>
        </authorList>
    </citation>
    <scope>NUCLEOTIDE SEQUENCE [LARGE SCALE GENOMIC DNA]</scope>
    <source>
        <strain evidence="9 10">GMNB39</strain>
    </source>
</reference>
<dbReference type="Gene3D" id="1.10.10.10">
    <property type="entry name" value="Winged helix-like DNA-binding domain superfamily/Winged helix DNA-binding domain"/>
    <property type="match status" value="1"/>
</dbReference>
<dbReference type="SMART" id="SM00182">
    <property type="entry name" value="CULLIN"/>
    <property type="match status" value="1"/>
</dbReference>
<dbReference type="Proteomes" id="UP000268093">
    <property type="component" value="Unassembled WGS sequence"/>
</dbReference>
<evidence type="ECO:0000313" key="10">
    <source>
        <dbReference type="Proteomes" id="UP000268093"/>
    </source>
</evidence>
<dbReference type="PANTHER" id="PTHR11932">
    <property type="entry name" value="CULLIN"/>
    <property type="match status" value="1"/>
</dbReference>
<accession>A0A433D669</accession>
<dbReference type="PROSITE" id="PS50069">
    <property type="entry name" value="CULLIN_2"/>
    <property type="match status" value="1"/>
</dbReference>
<dbReference type="OrthoDB" id="27073at2759"/>
<evidence type="ECO:0000256" key="6">
    <source>
        <dbReference type="PROSITE-ProRule" id="PRU00330"/>
    </source>
</evidence>
<dbReference type="InterPro" id="IPR059120">
    <property type="entry name" value="Cullin-like_AB"/>
</dbReference>
<dbReference type="SUPFAM" id="SSF75632">
    <property type="entry name" value="Cullin homology domain"/>
    <property type="match status" value="1"/>
</dbReference>
<dbReference type="SUPFAM" id="SSF74788">
    <property type="entry name" value="Cullin repeat-like"/>
    <property type="match status" value="1"/>
</dbReference>
<evidence type="ECO:0000256" key="4">
    <source>
        <dbReference type="ARBA" id="ARBA00022786"/>
    </source>
</evidence>
<evidence type="ECO:0000256" key="2">
    <source>
        <dbReference type="ARBA" id="ARBA00006019"/>
    </source>
</evidence>
<dbReference type="FunFam" id="1.20.1310.10:FF:000035">
    <property type="entry name" value="Ubiquitin ligase subunit CulD, putative"/>
    <property type="match status" value="1"/>
</dbReference>
<evidence type="ECO:0000313" key="9">
    <source>
        <dbReference type="EMBL" id="RUP46330.1"/>
    </source>
</evidence>
<dbReference type="SMART" id="SM00884">
    <property type="entry name" value="Cullin_Nedd8"/>
    <property type="match status" value="1"/>
</dbReference>
<dbReference type="InterPro" id="IPR036390">
    <property type="entry name" value="WH_DNA-bd_sf"/>
</dbReference>
<organism evidence="9 10">
    <name type="scientific">Jimgerdemannia flammicorona</name>
    <dbReference type="NCBI Taxonomy" id="994334"/>
    <lineage>
        <taxon>Eukaryota</taxon>
        <taxon>Fungi</taxon>
        <taxon>Fungi incertae sedis</taxon>
        <taxon>Mucoromycota</taxon>
        <taxon>Mucoromycotina</taxon>
        <taxon>Endogonomycetes</taxon>
        <taxon>Endogonales</taxon>
        <taxon>Endogonaceae</taxon>
        <taxon>Jimgerdemannia</taxon>
    </lineage>
</organism>
<dbReference type="Gene3D" id="3.30.230.130">
    <property type="entry name" value="Cullin, Chain C, Domain 2"/>
    <property type="match status" value="1"/>
</dbReference>
<dbReference type="InterPro" id="IPR016159">
    <property type="entry name" value="Cullin_repeat-like_dom_sf"/>
</dbReference>
<sequence length="829" mass="95801">MFNFPPSSPVAKSMSHMSAAAPTSYNHVGMNNGNGNTINPVAGIGENGTVRRASSGQTAVGSKQPVKKLVIKNFKVKPKLPENYEAEAWTKLQTAVHAIHRSQPVSDSLEALYKACENLCHHKLADSLYERLQTECELYIEEQLEILRRNNSDKQIYLEAVNSCWLNHCRQMIMIRSIFLYLDRTYVLQTSGVSSLWDMGLGLFRGHIMLTDDVRKKTIEGCLLMIEKERNGETINRQLLKSLLRMFLDLSIYGTAFEEKFLKATRFYYHAEGDRLINVLEIPKYLQNVEIRLKEEGVDRMLHYLDKTTKPSLVAVVEGELLERHVGTILEKGFDDMMNGSRKEDLALLYSLLSRVHALEHLRSFFGTYVKKAGGTIVQDGSRDATMVQDLLQFKSKMDEILVDSFRRNEQFTNTLKESFESFVNSRQHKPAELLAKYLDSKLRSGNKVLLRTKNWKQFWIGSLYFSATSKVYIPTHRFHHYYPYHAYYRQCIRHERTYRLSPNQQPLGKDIFEAFYKRDLAKRLLLNKSASFDAEKSMLLKLKTECGPGFTSKLEGMFKDVDLSRDIMTSFRSSKAHEQLSDIELHVNVLTQGYWPTYAPAEVTLPTQMTQYLEVFKNYYLSKHSGRRLMWQNSLGHCVLKANFPKVCTELAQNDILPKYLQGITSFYYHGTKELSMSLFQAVVLLLFNDTSRPRIGYKEIKSLTNIEDKELLRTLQSLACGKVRVLQKYPKGRDVADNDEFAFDEAFSAPLIRIKINAIQLKETVEENTNTHERVFQDRQYQVDAAIVRIMKTRKTLNHNKLMTELFEQLRFPVKVINEILILPFGR</sequence>
<comment type="caution">
    <text evidence="9">The sequence shown here is derived from an EMBL/GenBank/DDBJ whole genome shotgun (WGS) entry which is preliminary data.</text>
</comment>
<dbReference type="SUPFAM" id="SSF46785">
    <property type="entry name" value="Winged helix' DNA-binding domain"/>
    <property type="match status" value="1"/>
</dbReference>
<dbReference type="Pfam" id="PF10557">
    <property type="entry name" value="Cullin_Nedd8"/>
    <property type="match status" value="1"/>
</dbReference>
<keyword evidence="4" id="KW-0833">Ubl conjugation pathway</keyword>
<dbReference type="InterPro" id="IPR036388">
    <property type="entry name" value="WH-like_DNA-bd_sf"/>
</dbReference>
<keyword evidence="3" id="KW-1017">Isopeptide bond</keyword>
<feature type="domain" description="Cullin family profile" evidence="8">
    <location>
        <begin position="430"/>
        <end position="721"/>
    </location>
</feature>
<dbReference type="FunFam" id="1.20.1310.10:FF:000004">
    <property type="entry name" value="Cullin 4B"/>
    <property type="match status" value="1"/>
</dbReference>
<comment type="pathway">
    <text evidence="1">Protein modification; protein ubiquitination.</text>
</comment>
<dbReference type="Gene3D" id="1.20.1310.10">
    <property type="entry name" value="Cullin Repeats"/>
    <property type="match status" value="4"/>
</dbReference>
<dbReference type="InterPro" id="IPR019559">
    <property type="entry name" value="Cullin_neddylation_domain"/>
</dbReference>
<dbReference type="InterPro" id="IPR016158">
    <property type="entry name" value="Cullin_homology"/>
</dbReference>
<proteinExistence type="inferred from homology"/>
<name>A0A433D669_9FUNG</name>
<gene>
    <name evidence="9" type="ORF">BC936DRAFT_147076</name>
</gene>
<keyword evidence="5" id="KW-0832">Ubl conjugation</keyword>
<comment type="similarity">
    <text evidence="2 6 7">Belongs to the cullin family.</text>
</comment>
<evidence type="ECO:0000256" key="3">
    <source>
        <dbReference type="ARBA" id="ARBA00022499"/>
    </source>
</evidence>
<dbReference type="Pfam" id="PF00888">
    <property type="entry name" value="Cullin"/>
    <property type="match status" value="2"/>
</dbReference>